<dbReference type="KEGG" id="pbut:DTO10_01040"/>
<feature type="region of interest" description="Disordered" evidence="2">
    <location>
        <begin position="123"/>
        <end position="184"/>
    </location>
</feature>
<evidence type="ECO:0000259" key="4">
    <source>
        <dbReference type="PROSITE" id="PS51782"/>
    </source>
</evidence>
<dbReference type="EMBL" id="CP030926">
    <property type="protein sequence ID" value="AXN37111.1"/>
    <property type="molecule type" value="Genomic_DNA"/>
</dbReference>
<dbReference type="SUPFAM" id="SSF54106">
    <property type="entry name" value="LysM domain"/>
    <property type="match status" value="2"/>
</dbReference>
<organism evidence="6 7">
    <name type="scientific">Peribacillus butanolivorans</name>
    <dbReference type="NCBI Taxonomy" id="421767"/>
    <lineage>
        <taxon>Bacteria</taxon>
        <taxon>Bacillati</taxon>
        <taxon>Bacillota</taxon>
        <taxon>Bacilli</taxon>
        <taxon>Bacillales</taxon>
        <taxon>Bacillaceae</taxon>
        <taxon>Peribacillus</taxon>
    </lineage>
</organism>
<gene>
    <name evidence="6" type="ORF">CN689_14440</name>
    <name evidence="5" type="ORF">DTO10_01040</name>
</gene>
<evidence type="ECO:0000313" key="6">
    <source>
        <dbReference type="EMBL" id="PEJ32324.1"/>
    </source>
</evidence>
<dbReference type="PANTHER" id="PTHR39160:SF6">
    <property type="entry name" value="CELL WALL-BINDING PROTEIN YOCH"/>
    <property type="match status" value="1"/>
</dbReference>
<name>A0AAX0S517_9BACI</name>
<dbReference type="GO" id="GO:0004553">
    <property type="term" value="F:hydrolase activity, hydrolyzing O-glycosyl compounds"/>
    <property type="evidence" value="ECO:0007669"/>
    <property type="project" value="InterPro"/>
</dbReference>
<dbReference type="CDD" id="cd22786">
    <property type="entry name" value="DPBB_YuiC-like"/>
    <property type="match status" value="1"/>
</dbReference>
<dbReference type="InterPro" id="IPR010611">
    <property type="entry name" value="3D_dom"/>
</dbReference>
<dbReference type="Gene3D" id="3.10.350.10">
    <property type="entry name" value="LysM domain"/>
    <property type="match status" value="2"/>
</dbReference>
<dbReference type="Proteomes" id="UP000260457">
    <property type="component" value="Chromosome"/>
</dbReference>
<evidence type="ECO:0000256" key="1">
    <source>
        <dbReference type="ARBA" id="ARBA00022729"/>
    </source>
</evidence>
<evidence type="ECO:0000313" key="7">
    <source>
        <dbReference type="Proteomes" id="UP000220106"/>
    </source>
</evidence>
<dbReference type="InterPro" id="IPR036779">
    <property type="entry name" value="LysM_dom_sf"/>
</dbReference>
<sequence>MKKSILSLAAAAAISGAFTIPVQAEDVNVKDGDTLWGISQTYKVSIEDIKDWNHLSSDTIYSGETLHISQEKHYKVKSGDTLWEIAGKYHVSVNDLKSWNGLNSDTIHPKQELVIKPATYKDEAASVNPEQPAAPTEQAKPAVPAEQAKPAAPAEQAKPAAPAEKAEKEKTVSNSESTNQTGIEKEITVRATAYTADCQGCSGTTATGIDLKANPNTKVISVDPSVIPLGSKVYVEGYGYATAADTGSAIKGNKVDIFIPNEQDAINWGVKNVKLQILN</sequence>
<dbReference type="Gene3D" id="2.40.40.10">
    <property type="entry name" value="RlpA-like domain"/>
    <property type="match status" value="1"/>
</dbReference>
<keyword evidence="1 3" id="KW-0732">Signal</keyword>
<dbReference type="InterPro" id="IPR051933">
    <property type="entry name" value="Resuscitation_pf_RpfB"/>
</dbReference>
<keyword evidence="8" id="KW-1185">Reference proteome</keyword>
<dbReference type="SMART" id="SM00257">
    <property type="entry name" value="LysM"/>
    <property type="match status" value="2"/>
</dbReference>
<feature type="compositionally biased region" description="Polar residues" evidence="2">
    <location>
        <begin position="172"/>
        <end position="182"/>
    </location>
</feature>
<dbReference type="GO" id="GO:0019867">
    <property type="term" value="C:outer membrane"/>
    <property type="evidence" value="ECO:0007669"/>
    <property type="project" value="InterPro"/>
</dbReference>
<dbReference type="InterPro" id="IPR036908">
    <property type="entry name" value="RlpA-like_sf"/>
</dbReference>
<feature type="domain" description="LysM" evidence="4">
    <location>
        <begin position="72"/>
        <end position="115"/>
    </location>
</feature>
<dbReference type="RefSeq" id="WP_098176384.1">
    <property type="nucleotide sequence ID" value="NZ_CP030926.1"/>
</dbReference>
<dbReference type="SUPFAM" id="SSF50685">
    <property type="entry name" value="Barwin-like endoglucanases"/>
    <property type="match status" value="1"/>
</dbReference>
<dbReference type="Pfam" id="PF06725">
    <property type="entry name" value="3D"/>
    <property type="match status" value="1"/>
</dbReference>
<feature type="compositionally biased region" description="Low complexity" evidence="2">
    <location>
        <begin position="137"/>
        <end position="163"/>
    </location>
</feature>
<reference evidence="6 7" key="1">
    <citation type="submission" date="2017-09" db="EMBL/GenBank/DDBJ databases">
        <title>Large-scale bioinformatics analysis of Bacillus genomes uncovers conserved roles of natural products in bacterial physiology.</title>
        <authorList>
            <consortium name="Agbiome Team Llc"/>
            <person name="Bleich R.M."/>
            <person name="Kirk G.J."/>
            <person name="Santa Maria K.C."/>
            <person name="Allen S.E."/>
            <person name="Farag S."/>
            <person name="Shank E.A."/>
            <person name="Bowers A."/>
        </authorList>
    </citation>
    <scope>NUCLEOTIDE SEQUENCE [LARGE SCALE GENOMIC DNA]</scope>
    <source>
        <strain evidence="6 7">AFS003229</strain>
    </source>
</reference>
<feature type="domain" description="LysM" evidence="4">
    <location>
        <begin position="25"/>
        <end position="68"/>
    </location>
</feature>
<protein>
    <submittedName>
        <fullName evidence="5">LysM peptidoglycan-binding domain-containing protein</fullName>
    </submittedName>
    <submittedName>
        <fullName evidence="6">Peptidoglycan-binding protein</fullName>
    </submittedName>
</protein>
<dbReference type="Pfam" id="PF01476">
    <property type="entry name" value="LysM"/>
    <property type="match status" value="2"/>
</dbReference>
<dbReference type="EMBL" id="NUEQ01000025">
    <property type="protein sequence ID" value="PEJ32324.1"/>
    <property type="molecule type" value="Genomic_DNA"/>
</dbReference>
<dbReference type="Proteomes" id="UP000220106">
    <property type="component" value="Unassembled WGS sequence"/>
</dbReference>
<accession>A0AAX0S517</accession>
<dbReference type="PANTHER" id="PTHR39160">
    <property type="entry name" value="CELL WALL-BINDING PROTEIN YOCH"/>
    <property type="match status" value="1"/>
</dbReference>
<feature type="chain" id="PRO_5043712818" evidence="3">
    <location>
        <begin position="25"/>
        <end position="279"/>
    </location>
</feature>
<evidence type="ECO:0000256" key="2">
    <source>
        <dbReference type="SAM" id="MobiDB-lite"/>
    </source>
</evidence>
<feature type="signal peptide" evidence="3">
    <location>
        <begin position="1"/>
        <end position="24"/>
    </location>
</feature>
<dbReference type="InterPro" id="IPR018392">
    <property type="entry name" value="LysM"/>
</dbReference>
<dbReference type="AlphaFoldDB" id="A0AAX0S517"/>
<proteinExistence type="predicted"/>
<reference evidence="5 8" key="2">
    <citation type="submission" date="2018-07" db="EMBL/GenBank/DDBJ databases">
        <title>The molecular basis for the intramolecular migration of carboxyl group in the catabolism of para-hydroxybenzoate via gentisate.</title>
        <authorList>
            <person name="Zhao H."/>
            <person name="Xu Y."/>
            <person name="Lin S."/>
            <person name="Spain J.C."/>
            <person name="Zhou N.-Y."/>
        </authorList>
    </citation>
    <scope>NUCLEOTIDE SEQUENCE [LARGE SCALE GENOMIC DNA]</scope>
    <source>
        <strain evidence="5 8">PHB-7a</strain>
    </source>
</reference>
<evidence type="ECO:0000256" key="3">
    <source>
        <dbReference type="SAM" id="SignalP"/>
    </source>
</evidence>
<evidence type="ECO:0000313" key="8">
    <source>
        <dbReference type="Proteomes" id="UP000260457"/>
    </source>
</evidence>
<dbReference type="PROSITE" id="PS51782">
    <property type="entry name" value="LYSM"/>
    <property type="match status" value="2"/>
</dbReference>
<evidence type="ECO:0000313" key="5">
    <source>
        <dbReference type="EMBL" id="AXN37111.1"/>
    </source>
</evidence>
<dbReference type="CDD" id="cd00118">
    <property type="entry name" value="LysM"/>
    <property type="match status" value="2"/>
</dbReference>
<dbReference type="GO" id="GO:0009254">
    <property type="term" value="P:peptidoglycan turnover"/>
    <property type="evidence" value="ECO:0007669"/>
    <property type="project" value="InterPro"/>
</dbReference>